<dbReference type="PANTHER" id="PTHR30574:SF1">
    <property type="entry name" value="SULPHUR TRANSPORT DOMAIN-CONTAINING PROTEIN"/>
    <property type="match status" value="1"/>
</dbReference>
<evidence type="ECO:0000256" key="2">
    <source>
        <dbReference type="ARBA" id="ARBA00022448"/>
    </source>
</evidence>
<comment type="similarity">
    <text evidence="8">Belongs to the TsuA/YedE (TC 9.B.102) family.</text>
</comment>
<accession>A0A842HQ60</accession>
<keyword evidence="2" id="KW-0813">Transport</keyword>
<keyword evidence="5 9" id="KW-0812">Transmembrane</keyword>
<keyword evidence="11" id="KW-1185">Reference proteome</keyword>
<name>A0A842HQ60_9BURK</name>
<evidence type="ECO:0000256" key="5">
    <source>
        <dbReference type="ARBA" id="ARBA00022692"/>
    </source>
</evidence>
<dbReference type="InterPro" id="IPR007272">
    <property type="entry name" value="Sulf_transp_TsuA/YedE"/>
</dbReference>
<evidence type="ECO:0000256" key="1">
    <source>
        <dbReference type="ARBA" id="ARBA00004429"/>
    </source>
</evidence>
<dbReference type="AlphaFoldDB" id="A0A842HQ60"/>
<keyword evidence="7 9" id="KW-0472">Membrane</keyword>
<feature type="transmembrane region" description="Helical" evidence="9">
    <location>
        <begin position="280"/>
        <end position="301"/>
    </location>
</feature>
<dbReference type="EMBL" id="JACJUU010000004">
    <property type="protein sequence ID" value="MBC2769822.1"/>
    <property type="molecule type" value="Genomic_DNA"/>
</dbReference>
<feature type="transmembrane region" description="Helical" evidence="9">
    <location>
        <begin position="110"/>
        <end position="130"/>
    </location>
</feature>
<evidence type="ECO:0000256" key="7">
    <source>
        <dbReference type="ARBA" id="ARBA00023136"/>
    </source>
</evidence>
<evidence type="ECO:0000256" key="6">
    <source>
        <dbReference type="ARBA" id="ARBA00022989"/>
    </source>
</evidence>
<feature type="transmembrane region" description="Helical" evidence="9">
    <location>
        <begin position="151"/>
        <end position="175"/>
    </location>
</feature>
<proteinExistence type="inferred from homology"/>
<feature type="transmembrane region" description="Helical" evidence="9">
    <location>
        <begin position="6"/>
        <end position="29"/>
    </location>
</feature>
<keyword evidence="6 9" id="KW-1133">Transmembrane helix</keyword>
<dbReference type="Pfam" id="PF04143">
    <property type="entry name" value="Sulf_transp"/>
    <property type="match status" value="1"/>
</dbReference>
<keyword evidence="3" id="KW-1003">Cell membrane</keyword>
<evidence type="ECO:0000256" key="9">
    <source>
        <dbReference type="SAM" id="Phobius"/>
    </source>
</evidence>
<comment type="subcellular location">
    <subcellularLocation>
        <location evidence="1">Cell inner membrane</location>
        <topology evidence="1">Multi-pass membrane protein</topology>
    </subcellularLocation>
</comment>
<dbReference type="Proteomes" id="UP000545386">
    <property type="component" value="Unassembled WGS sequence"/>
</dbReference>
<dbReference type="GO" id="GO:0005886">
    <property type="term" value="C:plasma membrane"/>
    <property type="evidence" value="ECO:0007669"/>
    <property type="project" value="UniProtKB-SubCell"/>
</dbReference>
<feature type="transmembrane region" description="Helical" evidence="9">
    <location>
        <begin position="322"/>
        <end position="341"/>
    </location>
</feature>
<feature type="transmembrane region" description="Helical" evidence="9">
    <location>
        <begin position="195"/>
        <end position="214"/>
    </location>
</feature>
<evidence type="ECO:0000313" key="10">
    <source>
        <dbReference type="EMBL" id="MBC2769822.1"/>
    </source>
</evidence>
<organism evidence="10 11">
    <name type="scientific">Pusillimonas minor</name>
    <dbReference type="NCBI Taxonomy" id="2697024"/>
    <lineage>
        <taxon>Bacteria</taxon>
        <taxon>Pseudomonadati</taxon>
        <taxon>Pseudomonadota</taxon>
        <taxon>Betaproteobacteria</taxon>
        <taxon>Burkholderiales</taxon>
        <taxon>Alcaligenaceae</taxon>
        <taxon>Pusillimonas</taxon>
    </lineage>
</organism>
<feature type="transmembrane region" description="Helical" evidence="9">
    <location>
        <begin position="84"/>
        <end position="104"/>
    </location>
</feature>
<protein>
    <submittedName>
        <fullName evidence="10">YeeE/YedE family protein</fullName>
    </submittedName>
</protein>
<feature type="transmembrane region" description="Helical" evidence="9">
    <location>
        <begin position="347"/>
        <end position="366"/>
    </location>
</feature>
<reference evidence="10 11" key="1">
    <citation type="submission" date="2020-08" db="EMBL/GenBank/DDBJ databases">
        <title>Paraeoetvoesia sp. YC-7-48 draft genome sequence.</title>
        <authorList>
            <person name="Yao L."/>
        </authorList>
    </citation>
    <scope>NUCLEOTIDE SEQUENCE [LARGE SCALE GENOMIC DNA]</scope>
    <source>
        <strain evidence="11">YC-7-48</strain>
    </source>
</reference>
<evidence type="ECO:0000256" key="3">
    <source>
        <dbReference type="ARBA" id="ARBA00022475"/>
    </source>
</evidence>
<feature type="transmembrane region" description="Helical" evidence="9">
    <location>
        <begin position="226"/>
        <end position="248"/>
    </location>
</feature>
<evidence type="ECO:0000256" key="8">
    <source>
        <dbReference type="ARBA" id="ARBA00035655"/>
    </source>
</evidence>
<keyword evidence="4" id="KW-0997">Cell inner membrane</keyword>
<comment type="caution">
    <text evidence="10">The sequence shown here is derived from an EMBL/GenBank/DDBJ whole genome shotgun (WGS) entry which is preliminary data.</text>
</comment>
<sequence>MSNVELVLWSALCIGFVFGVAGQVSGFCLHRGLAQHFRGLQRRRPVAPKQVAAPARSIAAANQGPSAMSVAAPERAPAVKLQSFALALFVAIVGTQWAAHAGWVDLTQSIYLAGTFSWLLVPLGGVLFGYGMTLSNGCGARALVLLGQGNLRAAVVLLCLGVSAYATLTGVLAPMRVSLAELTAWSPGSFRGPFTSYYVAAALLFLAGLLWFALRKATLLRHKADFFGAVVIGLLVVAGWLVTGVLGADDFDPVALESITFVAPVGETLQYLMISTGVDAGFGVLVVTGVVLGSLVSALVGGRFKWQGFESPPQMRRYMAGGILMGVGGALAMGCSIGQGLTGFSTLALGSVMALLGILAGSRLALNLHRNSS</sequence>
<gene>
    <name evidence="10" type="ORF">GTU67_07835</name>
</gene>
<evidence type="ECO:0000256" key="4">
    <source>
        <dbReference type="ARBA" id="ARBA00022519"/>
    </source>
</evidence>
<dbReference type="RefSeq" id="WP_185779530.1">
    <property type="nucleotide sequence ID" value="NZ_JACJUU010000004.1"/>
</dbReference>
<dbReference type="PANTHER" id="PTHR30574">
    <property type="entry name" value="INNER MEMBRANE PROTEIN YEDE"/>
    <property type="match status" value="1"/>
</dbReference>
<evidence type="ECO:0000313" key="11">
    <source>
        <dbReference type="Proteomes" id="UP000545386"/>
    </source>
</evidence>